<dbReference type="Proteomes" id="UP000245250">
    <property type="component" value="Chromosome"/>
</dbReference>
<keyword evidence="2" id="KW-1185">Reference proteome</keyword>
<proteinExistence type="predicted"/>
<dbReference type="RefSeq" id="WP_109192704.1">
    <property type="nucleotide sequence ID" value="NZ_CP029255.1"/>
</dbReference>
<evidence type="ECO:0000313" key="1">
    <source>
        <dbReference type="EMBL" id="AWK05239.1"/>
    </source>
</evidence>
<protein>
    <submittedName>
        <fullName evidence="1">Uncharacterized protein</fullName>
    </submittedName>
</protein>
<dbReference type="OrthoDB" id="1417969at2"/>
<sequence>MKKYASLILFAFLLNGCDDGDLTVQEIDFSTVEPTSCTDNPNLMYKLKSQEAFLLQMPEGAGLKSEPGTYDYDIPTGGNGAYRAIYRSYDGAVVSDNICGIIPPSKPKVVDEWIATSGKITITTTQKEQVPATDGSTKLTGYNHNISFTNITFDISNSKPQTYPTYPFGTISTTMDVPASLAFNTEIAGRCTNNNLNRVYNYSASFYISIDNIDSDLIKNEVTPAGQPRTGLIGATKNNAIVNKVYYRSVGKDTGSFSADYFCSATTPTNPSIAEDWSGQDGVDGTSGIIEVTTTLVAGNYFHEITLKNVTMLKGKSSFKLPTTFNLGRLEIAQ</sequence>
<evidence type="ECO:0000313" key="2">
    <source>
        <dbReference type="Proteomes" id="UP000245250"/>
    </source>
</evidence>
<dbReference type="EMBL" id="CP029255">
    <property type="protein sequence ID" value="AWK05239.1"/>
    <property type="molecule type" value="Genomic_DNA"/>
</dbReference>
<dbReference type="KEGG" id="fcr:HYN56_13745"/>
<dbReference type="AlphaFoldDB" id="A0A2S1YMD0"/>
<name>A0A2S1YMD0_9FLAO</name>
<reference evidence="1 2" key="1">
    <citation type="submission" date="2018-05" db="EMBL/GenBank/DDBJ databases">
        <title>Genome sequencing of Flavobacterium sp. HYN0056.</title>
        <authorList>
            <person name="Yi H."/>
            <person name="Baek C."/>
        </authorList>
    </citation>
    <scope>NUCLEOTIDE SEQUENCE [LARGE SCALE GENOMIC DNA]</scope>
    <source>
        <strain evidence="1 2">HYN0056</strain>
    </source>
</reference>
<accession>A0A2S1YMD0</accession>
<gene>
    <name evidence="1" type="ORF">HYN56_13745</name>
</gene>
<organism evidence="1 2">
    <name type="scientific">Flavobacterium crocinum</name>
    <dbReference type="NCBI Taxonomy" id="2183896"/>
    <lineage>
        <taxon>Bacteria</taxon>
        <taxon>Pseudomonadati</taxon>
        <taxon>Bacteroidota</taxon>
        <taxon>Flavobacteriia</taxon>
        <taxon>Flavobacteriales</taxon>
        <taxon>Flavobacteriaceae</taxon>
        <taxon>Flavobacterium</taxon>
    </lineage>
</organism>